<dbReference type="SUPFAM" id="SSF53756">
    <property type="entry name" value="UDP-Glycosyltransferase/glycogen phosphorylase"/>
    <property type="match status" value="1"/>
</dbReference>
<evidence type="ECO:0000256" key="1">
    <source>
        <dbReference type="ARBA" id="ARBA00022679"/>
    </source>
</evidence>
<evidence type="ECO:0000313" key="5">
    <source>
        <dbReference type="Proteomes" id="UP000034711"/>
    </source>
</evidence>
<dbReference type="InterPro" id="IPR028098">
    <property type="entry name" value="Glyco_trans_4-like_N"/>
</dbReference>
<proteinExistence type="predicted"/>
<dbReference type="EMBL" id="LCRI01000003">
    <property type="protein sequence ID" value="KKW33229.1"/>
    <property type="molecule type" value="Genomic_DNA"/>
</dbReference>
<dbReference type="GO" id="GO:0016757">
    <property type="term" value="F:glycosyltransferase activity"/>
    <property type="evidence" value="ECO:0007669"/>
    <property type="project" value="InterPro"/>
</dbReference>
<dbReference type="Gene3D" id="3.40.50.2000">
    <property type="entry name" value="Glycogen Phosphorylase B"/>
    <property type="match status" value="2"/>
</dbReference>
<evidence type="ECO:0000259" key="2">
    <source>
        <dbReference type="Pfam" id="PF00534"/>
    </source>
</evidence>
<accession>A0A0G2AKU6</accession>
<dbReference type="Proteomes" id="UP000034711">
    <property type="component" value="Unassembled WGS sequence"/>
</dbReference>
<gene>
    <name evidence="4" type="ORF">UY77_C0003G0013</name>
</gene>
<sequence length="378" mass="43311">MSIVYAIDASSANKQTRTGVEWYAYHLIEHMKRHALLADERVVLYSPTPLTGALAELPTGWESRVIAWPFPGWMRLRMSWELWRKKPSVFFVPAQGLPAFSRGRILTTIHDVGWRHRPDLYDSASRRRLDYAMRQALTKATKLFVVSEFTKREVLELYKVAEDRLVVTPLAHNATIFHPLTPEEVEPVLNRYRLGRHYFLHVGRWERKKNVATLIRAFELFKATRGVGDPYELVLVGRSGGCGSEETERALRDSPARESIRTLPYLVGEEIAALMNAATAFVFPSLYEGFGIPNLEALACGAPLLTSHIPPHHEVAGDAARYVPPEEPEAWAQAMRELALNPTRRVEWQDHGIAQARRFSWEKTATQTWETMRRVWKM</sequence>
<dbReference type="Pfam" id="PF13439">
    <property type="entry name" value="Glyco_transf_4"/>
    <property type="match status" value="1"/>
</dbReference>
<dbReference type="CDD" id="cd03809">
    <property type="entry name" value="GT4_MtfB-like"/>
    <property type="match status" value="1"/>
</dbReference>
<dbReference type="PANTHER" id="PTHR46401">
    <property type="entry name" value="GLYCOSYLTRANSFERASE WBBK-RELATED"/>
    <property type="match status" value="1"/>
</dbReference>
<feature type="domain" description="Glycosyl transferase family 1" evidence="2">
    <location>
        <begin position="195"/>
        <end position="351"/>
    </location>
</feature>
<evidence type="ECO:0000313" key="4">
    <source>
        <dbReference type="EMBL" id="KKW33229.1"/>
    </source>
</evidence>
<dbReference type="AlphaFoldDB" id="A0A0G2AKU6"/>
<dbReference type="Pfam" id="PF00534">
    <property type="entry name" value="Glycos_transf_1"/>
    <property type="match status" value="1"/>
</dbReference>
<keyword evidence="1" id="KW-0808">Transferase</keyword>
<protein>
    <submittedName>
        <fullName evidence="4">AprM</fullName>
    </submittedName>
</protein>
<comment type="caution">
    <text evidence="4">The sequence shown here is derived from an EMBL/GenBank/DDBJ whole genome shotgun (WGS) entry which is preliminary data.</text>
</comment>
<dbReference type="PATRIC" id="fig|1618980.3.peg.103"/>
<name>A0A0G2AKU6_9BACT</name>
<dbReference type="PANTHER" id="PTHR46401:SF2">
    <property type="entry name" value="GLYCOSYLTRANSFERASE WBBK-RELATED"/>
    <property type="match status" value="1"/>
</dbReference>
<organism evidence="4 5">
    <name type="scientific">Candidatus Uhrbacteria bacterium GW2011_GWA2_53_10</name>
    <dbReference type="NCBI Taxonomy" id="1618980"/>
    <lineage>
        <taxon>Bacteria</taxon>
        <taxon>Candidatus Uhriibacteriota</taxon>
    </lineage>
</organism>
<feature type="domain" description="Glycosyltransferase subfamily 4-like N-terminal" evidence="3">
    <location>
        <begin position="19"/>
        <end position="169"/>
    </location>
</feature>
<dbReference type="InterPro" id="IPR001296">
    <property type="entry name" value="Glyco_trans_1"/>
</dbReference>
<evidence type="ECO:0000259" key="3">
    <source>
        <dbReference type="Pfam" id="PF13439"/>
    </source>
</evidence>
<reference evidence="4 5" key="1">
    <citation type="journal article" date="2015" name="Nature">
        <title>rRNA introns, odd ribosomes, and small enigmatic genomes across a large radiation of phyla.</title>
        <authorList>
            <person name="Brown C.T."/>
            <person name="Hug L.A."/>
            <person name="Thomas B.C."/>
            <person name="Sharon I."/>
            <person name="Castelle C.J."/>
            <person name="Singh A."/>
            <person name="Wilkins M.J."/>
            <person name="Williams K.H."/>
            <person name="Banfield J.F."/>
        </authorList>
    </citation>
    <scope>NUCLEOTIDE SEQUENCE [LARGE SCALE GENOMIC DNA]</scope>
</reference>